<dbReference type="GO" id="GO:0010181">
    <property type="term" value="F:FMN binding"/>
    <property type="evidence" value="ECO:0007669"/>
    <property type="project" value="InterPro"/>
</dbReference>
<organism evidence="7 8">
    <name type="scientific">Ewingella americana (strain ATCC 33852 / DSM 4580 / CCUG 14506 / JCM 5911 / LMG 7869 / NCTC 12157 / CDC 1468-78)</name>
    <dbReference type="NCBI Taxonomy" id="910964"/>
    <lineage>
        <taxon>Bacteria</taxon>
        <taxon>Pseudomonadati</taxon>
        <taxon>Pseudomonadota</taxon>
        <taxon>Gammaproteobacteria</taxon>
        <taxon>Enterobacterales</taxon>
        <taxon>Yersiniaceae</taxon>
        <taxon>Ewingella</taxon>
    </lineage>
</organism>
<dbReference type="Gene3D" id="3.20.20.70">
    <property type="entry name" value="Aldolase class I"/>
    <property type="match status" value="1"/>
</dbReference>
<dbReference type="SUPFAM" id="SSF51395">
    <property type="entry name" value="FMN-linked oxidoreductases"/>
    <property type="match status" value="1"/>
</dbReference>
<evidence type="ECO:0000259" key="6">
    <source>
        <dbReference type="Pfam" id="PF00724"/>
    </source>
</evidence>
<dbReference type="EC" id="1.-.-.-" evidence="7"/>
<feature type="domain" description="NADH:flavin oxidoreductase/NADH oxidase N-terminal" evidence="6">
    <location>
        <begin position="9"/>
        <end position="232"/>
    </location>
</feature>
<reference evidence="7 8" key="1">
    <citation type="submission" date="2014-05" db="EMBL/GenBank/DDBJ databases">
        <title>ATOL: Assembling a taxonomically balanced genome-scale reconstruction of the evolutionary history of the Enterobacteriaceae.</title>
        <authorList>
            <person name="Plunkett G.III."/>
            <person name="Neeno-Eckwall E.C."/>
            <person name="Glasner J.D."/>
            <person name="Perna N.T."/>
        </authorList>
    </citation>
    <scope>NUCLEOTIDE SEQUENCE [LARGE SCALE GENOMIC DNA]</scope>
    <source>
        <strain evidence="7 8">ATCC 33852</strain>
    </source>
</reference>
<comment type="caution">
    <text evidence="7">The sequence shown here is derived from an EMBL/GenBank/DDBJ whole genome shotgun (WGS) entry which is preliminary data.</text>
</comment>
<keyword evidence="8" id="KW-1185">Reference proteome</keyword>
<protein>
    <submittedName>
        <fullName evidence="7">FMN oxidoreductase</fullName>
        <ecNumber evidence="7">1.-.-.-</ecNumber>
    </submittedName>
</protein>
<dbReference type="GO" id="GO:0050661">
    <property type="term" value="F:NADP binding"/>
    <property type="evidence" value="ECO:0007669"/>
    <property type="project" value="InterPro"/>
</dbReference>
<dbReference type="Pfam" id="PF00724">
    <property type="entry name" value="Oxidored_FMN"/>
    <property type="match status" value="1"/>
</dbReference>
<dbReference type="Proteomes" id="UP000028640">
    <property type="component" value="Unassembled WGS sequence"/>
</dbReference>
<dbReference type="EMBL" id="JMPJ01000076">
    <property type="protein sequence ID" value="KFC77325.1"/>
    <property type="molecule type" value="Genomic_DNA"/>
</dbReference>
<sequence length="373" mass="40489">MSKANVDVLFQPFQLKNLTLKNRIVMAPMTRSFSPNGVPGDDVAAYYQRRAAADVGLILSEGTVVDRPASRNDPKIPFFHGEASLAGWKKVIDEVHAAGGKMGPQLWHTGSVASFLTEWVPEAPVESPSGLIGPGQPRGEIMSDEAIADTIAAFAQAAADAKRLGFDVAEIHGAHGYLIDQFFWAATNLRTDGYGGAALKQRSRFAAEVVKAMRQAVGPDFPIILRVSQWKQQDYAFRLATTPDAMTDWLLPLVEAGVDILHCSQRRFWEPEFPEIDGESGLNFAGWAKKLTGAATISVGSVGLSNDFMGSFTGEGAQPASLDNLLHRLERDEFDLIAVGRALLSDPQWVSKIRNGNQDQLHDFDAASLGQLV</sequence>
<dbReference type="eggNOG" id="COG1902">
    <property type="taxonomic scope" value="Bacteria"/>
</dbReference>
<dbReference type="InterPro" id="IPR013785">
    <property type="entry name" value="Aldolase_TIM"/>
</dbReference>
<evidence type="ECO:0000256" key="4">
    <source>
        <dbReference type="ARBA" id="ARBA00022857"/>
    </source>
</evidence>
<dbReference type="FunFam" id="3.20.20.70:FF:000262">
    <property type="entry name" value="NADH:flavin oxidoreductase"/>
    <property type="match status" value="1"/>
</dbReference>
<evidence type="ECO:0000256" key="2">
    <source>
        <dbReference type="ARBA" id="ARBA00022630"/>
    </source>
</evidence>
<evidence type="ECO:0000256" key="1">
    <source>
        <dbReference type="ARBA" id="ARBA00001917"/>
    </source>
</evidence>
<dbReference type="CDD" id="cd04747">
    <property type="entry name" value="OYE_like_5_FMN"/>
    <property type="match status" value="1"/>
</dbReference>
<keyword evidence="4" id="KW-0521">NADP</keyword>
<keyword evidence="2" id="KW-0285">Flavoprotein</keyword>
<evidence type="ECO:0000313" key="8">
    <source>
        <dbReference type="Proteomes" id="UP000028640"/>
    </source>
</evidence>
<dbReference type="PANTHER" id="PTHR43303:SF4">
    <property type="entry name" value="NADPH DEHYDROGENASE C23G7.10C-RELATED"/>
    <property type="match status" value="1"/>
</dbReference>
<dbReference type="AlphaFoldDB" id="A0A085G0T0"/>
<dbReference type="InterPro" id="IPR044152">
    <property type="entry name" value="YqjM-like"/>
</dbReference>
<keyword evidence="5 7" id="KW-0560">Oxidoreductase</keyword>
<dbReference type="InterPro" id="IPR001155">
    <property type="entry name" value="OxRdtase_FMN_N"/>
</dbReference>
<comment type="cofactor">
    <cofactor evidence="1">
        <name>FMN</name>
        <dbReference type="ChEBI" id="CHEBI:58210"/>
    </cofactor>
</comment>
<proteinExistence type="predicted"/>
<evidence type="ECO:0000256" key="3">
    <source>
        <dbReference type="ARBA" id="ARBA00022643"/>
    </source>
</evidence>
<dbReference type="GO" id="GO:0003959">
    <property type="term" value="F:NADPH dehydrogenase activity"/>
    <property type="evidence" value="ECO:0007669"/>
    <property type="project" value="InterPro"/>
</dbReference>
<dbReference type="PANTHER" id="PTHR43303">
    <property type="entry name" value="NADPH DEHYDROGENASE C23G7.10C-RELATED"/>
    <property type="match status" value="1"/>
</dbReference>
<evidence type="ECO:0000256" key="5">
    <source>
        <dbReference type="ARBA" id="ARBA00023002"/>
    </source>
</evidence>
<dbReference type="OrthoDB" id="8523426at2"/>
<dbReference type="RefSeq" id="WP_034796236.1">
    <property type="nucleotide sequence ID" value="NZ_JMPJ01000076.1"/>
</dbReference>
<evidence type="ECO:0000313" key="7">
    <source>
        <dbReference type="EMBL" id="KFC77325.1"/>
    </source>
</evidence>
<keyword evidence="3" id="KW-0288">FMN</keyword>
<dbReference type="STRING" id="910964.GEAM_4451"/>
<gene>
    <name evidence="7" type="ORF">GEAM_4451</name>
</gene>
<accession>A0A085G0T0</accession>
<name>A0A085G0T0_EWIA3</name>
<dbReference type="GeneID" id="78382160"/>